<accession>A0A916T3B2</accession>
<feature type="transmembrane region" description="Helical" evidence="7">
    <location>
        <begin position="286"/>
        <end position="306"/>
    </location>
</feature>
<dbReference type="PANTHER" id="PTHR23501">
    <property type="entry name" value="MAJOR FACILITATOR SUPERFAMILY"/>
    <property type="match status" value="1"/>
</dbReference>
<proteinExistence type="predicted"/>
<protein>
    <submittedName>
        <fullName evidence="9">Major facilitator superfamily protein</fullName>
    </submittedName>
</protein>
<feature type="transmembrane region" description="Helical" evidence="7">
    <location>
        <begin position="488"/>
        <end position="511"/>
    </location>
</feature>
<keyword evidence="2" id="KW-0813">Transport</keyword>
<comment type="caution">
    <text evidence="9">The sequence shown here is derived from an EMBL/GenBank/DDBJ whole genome shotgun (WGS) entry which is preliminary data.</text>
</comment>
<dbReference type="Gene3D" id="1.20.1720.10">
    <property type="entry name" value="Multidrug resistance protein D"/>
    <property type="match status" value="1"/>
</dbReference>
<feature type="transmembrane region" description="Helical" evidence="7">
    <location>
        <begin position="253"/>
        <end position="274"/>
    </location>
</feature>
<feature type="region of interest" description="Disordered" evidence="6">
    <location>
        <begin position="565"/>
        <end position="592"/>
    </location>
</feature>
<feature type="domain" description="Major facilitator superfamily (MFS) profile" evidence="8">
    <location>
        <begin position="18"/>
        <end position="559"/>
    </location>
</feature>
<comment type="subcellular location">
    <subcellularLocation>
        <location evidence="1">Cell inner membrane</location>
        <topology evidence="1">Multi-pass membrane protein</topology>
    </subcellularLocation>
</comment>
<name>A0A916T3B2_9MICO</name>
<sequence length="592" mass="60866">MQSPNPEVAAPGRHAKALLATASVAVALAAADTYVVVLALQDMMNGVGLGVDALQKATPIISGFLLGYIAVLPLIGRLADLIDRQRILIGCLGLFVIGSAVTAISAELPVMVAGRFLQGVGGGGLVPATLALVADLWPPGKRGTPLGVVGAVQEIGSVVGPLLGALVLAVSDWRMIFWLNGLAGIVLALGIVACGGRRGRDRVGAPVPQWWRALTWLAVLVAVVLLGLALWAPDSLTTSIRWGGPFVPYGDHTAHLMTPIGVWGLFALAGLLALSVRFWWPIARSVDVVGALLIAVALGALVLTFAASNPEKQVVGPMGWWLLPVAALAAALYVWRHRAARNPLIAKGVVVGRVRPALVVSLCVGTAIVAVVVDIPVLARLTVTDSQTEAALVLLRFLVAVPVGALAGGWMLRRFGAAVIAAPGLLITSLALFQMSTWGTDALDSWLLPTTMLVLAGLGVGLAIAPVNDAALHDAPQTAHGVVSSLLVVARMVGMVVGLALLTAIGLHRFYGKVQSLPHPTEAQVTEAGVLQVQTVFLGAALVALVAAAVALLLGMRVVGVADADEEDGTDAESDDDTDGSAGGYDAEPVNS</sequence>
<feature type="transmembrane region" description="Helical" evidence="7">
    <location>
        <begin position="356"/>
        <end position="378"/>
    </location>
</feature>
<reference evidence="9" key="2">
    <citation type="submission" date="2020-09" db="EMBL/GenBank/DDBJ databases">
        <authorList>
            <person name="Sun Q."/>
            <person name="Zhou Y."/>
        </authorList>
    </citation>
    <scope>NUCLEOTIDE SEQUENCE</scope>
    <source>
        <strain evidence="9">CGMCC 1.15085</strain>
    </source>
</reference>
<keyword evidence="3 7" id="KW-0812">Transmembrane</keyword>
<feature type="transmembrane region" description="Helical" evidence="7">
    <location>
        <begin position="318"/>
        <end position="335"/>
    </location>
</feature>
<feature type="transmembrane region" description="Helical" evidence="7">
    <location>
        <begin position="214"/>
        <end position="233"/>
    </location>
</feature>
<feature type="transmembrane region" description="Helical" evidence="7">
    <location>
        <begin position="390"/>
        <end position="408"/>
    </location>
</feature>
<gene>
    <name evidence="9" type="ORF">GCM10011492_19740</name>
</gene>
<evidence type="ECO:0000313" key="10">
    <source>
        <dbReference type="Proteomes" id="UP000636793"/>
    </source>
</evidence>
<feature type="transmembrane region" description="Helical" evidence="7">
    <location>
        <begin position="87"/>
        <end position="106"/>
    </location>
</feature>
<dbReference type="PRINTS" id="PR01036">
    <property type="entry name" value="TCRTETB"/>
</dbReference>
<feature type="transmembrane region" description="Helical" evidence="7">
    <location>
        <begin position="446"/>
        <end position="467"/>
    </location>
</feature>
<organism evidence="9 10">
    <name type="scientific">Flexivirga endophytica</name>
    <dbReference type="NCBI Taxonomy" id="1849103"/>
    <lineage>
        <taxon>Bacteria</taxon>
        <taxon>Bacillati</taxon>
        <taxon>Actinomycetota</taxon>
        <taxon>Actinomycetes</taxon>
        <taxon>Micrococcales</taxon>
        <taxon>Dermacoccaceae</taxon>
        <taxon>Flexivirga</taxon>
    </lineage>
</organism>
<feature type="transmembrane region" description="Helical" evidence="7">
    <location>
        <begin position="531"/>
        <end position="554"/>
    </location>
</feature>
<evidence type="ECO:0000256" key="2">
    <source>
        <dbReference type="ARBA" id="ARBA00022448"/>
    </source>
</evidence>
<evidence type="ECO:0000256" key="1">
    <source>
        <dbReference type="ARBA" id="ARBA00004429"/>
    </source>
</evidence>
<dbReference type="RefSeq" id="WP_229749627.1">
    <property type="nucleotide sequence ID" value="NZ_BMHI01000003.1"/>
</dbReference>
<dbReference type="GO" id="GO:0022857">
    <property type="term" value="F:transmembrane transporter activity"/>
    <property type="evidence" value="ECO:0007669"/>
    <property type="project" value="InterPro"/>
</dbReference>
<dbReference type="Pfam" id="PF07690">
    <property type="entry name" value="MFS_1"/>
    <property type="match status" value="1"/>
</dbReference>
<dbReference type="InterPro" id="IPR011701">
    <property type="entry name" value="MFS"/>
</dbReference>
<evidence type="ECO:0000256" key="6">
    <source>
        <dbReference type="SAM" id="MobiDB-lite"/>
    </source>
</evidence>
<evidence type="ECO:0000313" key="9">
    <source>
        <dbReference type="EMBL" id="GGB29415.1"/>
    </source>
</evidence>
<feature type="compositionally biased region" description="Acidic residues" evidence="6">
    <location>
        <begin position="565"/>
        <end position="579"/>
    </location>
</feature>
<dbReference type="EMBL" id="BMHI01000003">
    <property type="protein sequence ID" value="GGB29415.1"/>
    <property type="molecule type" value="Genomic_DNA"/>
</dbReference>
<feature type="transmembrane region" description="Helical" evidence="7">
    <location>
        <begin position="112"/>
        <end position="134"/>
    </location>
</feature>
<dbReference type="Proteomes" id="UP000636793">
    <property type="component" value="Unassembled WGS sequence"/>
</dbReference>
<dbReference type="SUPFAM" id="SSF103473">
    <property type="entry name" value="MFS general substrate transporter"/>
    <property type="match status" value="2"/>
</dbReference>
<keyword evidence="10" id="KW-1185">Reference proteome</keyword>
<dbReference type="PROSITE" id="PS50850">
    <property type="entry name" value="MFS"/>
    <property type="match status" value="1"/>
</dbReference>
<feature type="transmembrane region" description="Helical" evidence="7">
    <location>
        <begin position="415"/>
        <end position="434"/>
    </location>
</feature>
<dbReference type="PANTHER" id="PTHR23501:SF191">
    <property type="entry name" value="VACUOLAR BASIC AMINO ACID TRANSPORTER 4"/>
    <property type="match status" value="1"/>
</dbReference>
<evidence type="ECO:0000256" key="4">
    <source>
        <dbReference type="ARBA" id="ARBA00022989"/>
    </source>
</evidence>
<reference evidence="9" key="1">
    <citation type="journal article" date="2014" name="Int. J. Syst. Evol. Microbiol.">
        <title>Complete genome sequence of Corynebacterium casei LMG S-19264T (=DSM 44701T), isolated from a smear-ripened cheese.</title>
        <authorList>
            <consortium name="US DOE Joint Genome Institute (JGI-PGF)"/>
            <person name="Walter F."/>
            <person name="Albersmeier A."/>
            <person name="Kalinowski J."/>
            <person name="Ruckert C."/>
        </authorList>
    </citation>
    <scope>NUCLEOTIDE SEQUENCE</scope>
    <source>
        <strain evidence="9">CGMCC 1.15085</strain>
    </source>
</reference>
<evidence type="ECO:0000256" key="7">
    <source>
        <dbReference type="SAM" id="Phobius"/>
    </source>
</evidence>
<dbReference type="GO" id="GO:0005886">
    <property type="term" value="C:plasma membrane"/>
    <property type="evidence" value="ECO:0007669"/>
    <property type="project" value="UniProtKB-SubCell"/>
</dbReference>
<feature type="transmembrane region" description="Helical" evidence="7">
    <location>
        <begin position="146"/>
        <end position="169"/>
    </location>
</feature>
<dbReference type="AlphaFoldDB" id="A0A916T3B2"/>
<dbReference type="InterPro" id="IPR020846">
    <property type="entry name" value="MFS_dom"/>
</dbReference>
<feature type="transmembrane region" description="Helical" evidence="7">
    <location>
        <begin position="57"/>
        <end position="75"/>
    </location>
</feature>
<evidence type="ECO:0000259" key="8">
    <source>
        <dbReference type="PROSITE" id="PS50850"/>
    </source>
</evidence>
<dbReference type="InterPro" id="IPR036259">
    <property type="entry name" value="MFS_trans_sf"/>
</dbReference>
<dbReference type="Gene3D" id="1.20.1250.20">
    <property type="entry name" value="MFS general substrate transporter like domains"/>
    <property type="match status" value="1"/>
</dbReference>
<keyword evidence="4 7" id="KW-1133">Transmembrane helix</keyword>
<evidence type="ECO:0000256" key="5">
    <source>
        <dbReference type="ARBA" id="ARBA00023136"/>
    </source>
</evidence>
<feature type="transmembrane region" description="Helical" evidence="7">
    <location>
        <begin position="175"/>
        <end position="194"/>
    </location>
</feature>
<evidence type="ECO:0000256" key="3">
    <source>
        <dbReference type="ARBA" id="ARBA00022692"/>
    </source>
</evidence>
<keyword evidence="5 7" id="KW-0472">Membrane</keyword>